<comment type="caution">
    <text evidence="1">The sequence shown here is derived from an EMBL/GenBank/DDBJ whole genome shotgun (WGS) entry which is preliminary data.</text>
</comment>
<evidence type="ECO:0000313" key="2">
    <source>
        <dbReference type="Proteomes" id="UP001165205"/>
    </source>
</evidence>
<name>A0AAN4YT63_ASPOZ</name>
<gene>
    <name evidence="1" type="ORF">Aory04_001000700</name>
</gene>
<accession>A0AAN4YT63</accession>
<protein>
    <submittedName>
        <fullName evidence="1">Unnamed protein product</fullName>
    </submittedName>
</protein>
<sequence length="74" mass="8265">MSERNMVSNIEFGALHLESDLSKAIIAWDGQIDTRNPRREPAMTSREPCAQMNRKARGLVSAKVSSKFLSTDLT</sequence>
<organism evidence="1 2">
    <name type="scientific">Aspergillus oryzae</name>
    <name type="common">Yellow koji mold</name>
    <dbReference type="NCBI Taxonomy" id="5062"/>
    <lineage>
        <taxon>Eukaryota</taxon>
        <taxon>Fungi</taxon>
        <taxon>Dikarya</taxon>
        <taxon>Ascomycota</taxon>
        <taxon>Pezizomycotina</taxon>
        <taxon>Eurotiomycetes</taxon>
        <taxon>Eurotiomycetidae</taxon>
        <taxon>Eurotiales</taxon>
        <taxon>Aspergillaceae</taxon>
        <taxon>Aspergillus</taxon>
        <taxon>Aspergillus subgen. Circumdati</taxon>
    </lineage>
</organism>
<dbReference type="AlphaFoldDB" id="A0AAN4YT63"/>
<dbReference type="Proteomes" id="UP001165205">
    <property type="component" value="Unassembled WGS sequence"/>
</dbReference>
<reference evidence="1" key="1">
    <citation type="submission" date="2023-04" db="EMBL/GenBank/DDBJ databases">
        <title>Aspergillus oryzae NBRC 4228.</title>
        <authorList>
            <person name="Ichikawa N."/>
            <person name="Sato H."/>
            <person name="Tonouchi N."/>
        </authorList>
    </citation>
    <scope>NUCLEOTIDE SEQUENCE</scope>
    <source>
        <strain evidence="1">NBRC 4228</strain>
    </source>
</reference>
<evidence type="ECO:0000313" key="1">
    <source>
        <dbReference type="EMBL" id="GMG34678.1"/>
    </source>
</evidence>
<proteinExistence type="predicted"/>
<dbReference type="EMBL" id="BSYA01000146">
    <property type="protein sequence ID" value="GMG34678.1"/>
    <property type="molecule type" value="Genomic_DNA"/>
</dbReference>